<accession>A0A841JWM4</accession>
<dbReference type="Gene3D" id="3.40.50.1820">
    <property type="entry name" value="alpha/beta hydrolase"/>
    <property type="match status" value="1"/>
</dbReference>
<name>A0A841JWM4_9BACT</name>
<dbReference type="Pfam" id="PF00326">
    <property type="entry name" value="Peptidase_S9"/>
    <property type="match status" value="1"/>
</dbReference>
<keyword evidence="4" id="KW-0720">Serine protease</keyword>
<dbReference type="RefSeq" id="WP_050059594.1">
    <property type="nucleotide sequence ID" value="NZ_JACHEK010000005.1"/>
</dbReference>
<keyword evidence="3 7" id="KW-0378">Hydrolase</keyword>
<protein>
    <submittedName>
        <fullName evidence="7">Oligopeptidase B</fullName>
        <ecNumber evidence="7">3.4.21.83</ecNumber>
    </submittedName>
</protein>
<dbReference type="InterPro" id="IPR001375">
    <property type="entry name" value="Peptidase_S9_cat"/>
</dbReference>
<dbReference type="EC" id="3.4.21.83" evidence="7"/>
<evidence type="ECO:0000256" key="2">
    <source>
        <dbReference type="ARBA" id="ARBA00022670"/>
    </source>
</evidence>
<gene>
    <name evidence="7" type="ORF">HNQ77_002803</name>
</gene>
<feature type="domain" description="Peptidase S9 prolyl oligopeptidase catalytic" evidence="5">
    <location>
        <begin position="481"/>
        <end position="696"/>
    </location>
</feature>
<keyword evidence="8" id="KW-1185">Reference proteome</keyword>
<dbReference type="InterPro" id="IPR029058">
    <property type="entry name" value="AB_hydrolase_fold"/>
</dbReference>
<dbReference type="InterPro" id="IPR051543">
    <property type="entry name" value="Serine_Peptidase_S9A"/>
</dbReference>
<dbReference type="GO" id="GO:0004252">
    <property type="term" value="F:serine-type endopeptidase activity"/>
    <property type="evidence" value="ECO:0007669"/>
    <property type="project" value="UniProtKB-EC"/>
</dbReference>
<dbReference type="GO" id="GO:0006508">
    <property type="term" value="P:proteolysis"/>
    <property type="evidence" value="ECO:0007669"/>
    <property type="project" value="UniProtKB-KW"/>
</dbReference>
<dbReference type="EMBL" id="JACHEK010000005">
    <property type="protein sequence ID" value="MBB6144847.1"/>
    <property type="molecule type" value="Genomic_DNA"/>
</dbReference>
<dbReference type="OrthoDB" id="9801421at2"/>
<dbReference type="Gene3D" id="2.130.10.120">
    <property type="entry name" value="Prolyl oligopeptidase, N-terminal domain"/>
    <property type="match status" value="1"/>
</dbReference>
<dbReference type="Proteomes" id="UP000538666">
    <property type="component" value="Unassembled WGS sequence"/>
</dbReference>
<dbReference type="SUPFAM" id="SSF50993">
    <property type="entry name" value="Peptidase/esterase 'gauge' domain"/>
    <property type="match status" value="1"/>
</dbReference>
<dbReference type="PANTHER" id="PTHR11757">
    <property type="entry name" value="PROTEASE FAMILY S9A OLIGOPEPTIDASE"/>
    <property type="match status" value="1"/>
</dbReference>
<evidence type="ECO:0000259" key="6">
    <source>
        <dbReference type="Pfam" id="PF02897"/>
    </source>
</evidence>
<comment type="caution">
    <text evidence="7">The sequence shown here is derived from an EMBL/GenBank/DDBJ whole genome shotgun (WGS) entry which is preliminary data.</text>
</comment>
<comment type="similarity">
    <text evidence="1">Belongs to the peptidase S9A family.</text>
</comment>
<dbReference type="InterPro" id="IPR002470">
    <property type="entry name" value="Peptidase_S9A"/>
</dbReference>
<feature type="domain" description="Peptidase S9A N-terminal" evidence="6">
    <location>
        <begin position="9"/>
        <end position="421"/>
    </location>
</feature>
<evidence type="ECO:0000313" key="8">
    <source>
        <dbReference type="Proteomes" id="UP000538666"/>
    </source>
</evidence>
<dbReference type="FunFam" id="3.40.50.1820:FF:000005">
    <property type="entry name" value="Prolyl endopeptidase"/>
    <property type="match status" value="1"/>
</dbReference>
<reference evidence="7 8" key="1">
    <citation type="submission" date="2020-08" db="EMBL/GenBank/DDBJ databases">
        <title>Genomic Encyclopedia of Type Strains, Phase IV (KMG-IV): sequencing the most valuable type-strain genomes for metagenomic binning, comparative biology and taxonomic classification.</title>
        <authorList>
            <person name="Goeker M."/>
        </authorList>
    </citation>
    <scope>NUCLEOTIDE SEQUENCE [LARGE SCALE GENOMIC DNA]</scope>
    <source>
        <strain evidence="7 8">DSM 103733</strain>
    </source>
</reference>
<evidence type="ECO:0000256" key="3">
    <source>
        <dbReference type="ARBA" id="ARBA00022801"/>
    </source>
</evidence>
<dbReference type="AlphaFoldDB" id="A0A841JWM4"/>
<dbReference type="SUPFAM" id="SSF53474">
    <property type="entry name" value="alpha/beta-Hydrolases"/>
    <property type="match status" value="1"/>
</dbReference>
<dbReference type="PANTHER" id="PTHR11757:SF19">
    <property type="entry name" value="PROLYL ENDOPEPTIDASE-LIKE"/>
    <property type="match status" value="1"/>
</dbReference>
<dbReference type="InterPro" id="IPR023302">
    <property type="entry name" value="Pept_S9A_N"/>
</dbReference>
<dbReference type="Pfam" id="PF02897">
    <property type="entry name" value="Peptidase_S9_N"/>
    <property type="match status" value="1"/>
</dbReference>
<proteinExistence type="inferred from homology"/>
<dbReference type="PRINTS" id="PR00862">
    <property type="entry name" value="PROLIGOPTASE"/>
</dbReference>
<evidence type="ECO:0000256" key="1">
    <source>
        <dbReference type="ARBA" id="ARBA00005228"/>
    </source>
</evidence>
<organism evidence="7 8">
    <name type="scientific">Silvibacterium bohemicum</name>
    <dbReference type="NCBI Taxonomy" id="1577686"/>
    <lineage>
        <taxon>Bacteria</taxon>
        <taxon>Pseudomonadati</taxon>
        <taxon>Acidobacteriota</taxon>
        <taxon>Terriglobia</taxon>
        <taxon>Terriglobales</taxon>
        <taxon>Acidobacteriaceae</taxon>
        <taxon>Silvibacterium</taxon>
    </lineage>
</organism>
<evidence type="ECO:0000259" key="5">
    <source>
        <dbReference type="Pfam" id="PF00326"/>
    </source>
</evidence>
<evidence type="ECO:0000256" key="4">
    <source>
        <dbReference type="ARBA" id="ARBA00022825"/>
    </source>
</evidence>
<keyword evidence="2" id="KW-0645">Protease</keyword>
<sequence length="699" mass="79697">MPSRTEIVPPVAPVRHTEKKLHGHTLIDDYAWLRDKEDPEVTAYLEAENAYCADVMEPTKALQKTLYDEMVSHIKETDVSVPFREGAFWYYSRTEQGAQYPIYCRKPISAGAEDQLPSDAVREEIILNINELARNESYMAVNALTVSDDGNLLAYSIDNKGFRQYTLQVKDLRTGQLLPEQVERVGSIVWAADNKTLFYTVEDEEQKRQFQFYRHTLAMPHAEDLLVFEETDERFNIGSGRTRDGKYIILESSSHTTTEEQFLAADDPLGEWKLIEPRQDDIEYYVDHRHGLFYIRTNDTGRNFRLVTAPVEAASRSNWKEVIPHRDATMLEEVDLFGPFYVACERTNGLQHMRVFTFEGVVESTAAPREITFPEPVYSAHPHINRLFDTHKFRYGYQSLVTPSSVYEYDVAAGESTLLKQLEVPGGFDRTQYKSERLFATAPDGTRVPVSIVYRKDIFKKGANPLYVYGYGSYGYSLPNNFSSNRLSLLDRGFVIAYAHIRGGGDLGKPWHDEGRLMKKLNTFTDFITVTEFLIANGYGDAQRVAIEGGSAGGLLMGAVNNMRPDLFRAVLSHVPFVDVMNTMLDTSLPLTVPEYEEWGDPNQAEAFEYMLSYSPYDNVEAKKYPAMLVKTSLYDSQVMYWEPAKYVAKLRARKTDSNILLFQTNMTAGHSGASGRYDYLNEIAMDYAFLLRELQPEG</sequence>
<evidence type="ECO:0000313" key="7">
    <source>
        <dbReference type="EMBL" id="MBB6144847.1"/>
    </source>
</evidence>